<comment type="caution">
    <text evidence="1">The sequence shown here is derived from an EMBL/GenBank/DDBJ whole genome shotgun (WGS) entry which is preliminary data.</text>
</comment>
<reference evidence="1 2" key="1">
    <citation type="journal article" date="2018" name="Front. Plant Sci.">
        <title>Red Clover (Trifolium pratense) and Zigzag Clover (T. medium) - A Picture of Genomic Similarities and Differences.</title>
        <authorList>
            <person name="Dluhosova J."/>
            <person name="Istvanek J."/>
            <person name="Nedelnik J."/>
            <person name="Repkova J."/>
        </authorList>
    </citation>
    <scope>NUCLEOTIDE SEQUENCE [LARGE SCALE GENOMIC DNA]</scope>
    <source>
        <strain evidence="2">cv. 10/8</strain>
        <tissue evidence="1">Leaf</tissue>
    </source>
</reference>
<sequence length="40" mass="4500">MTGMVAERAVASLPVLERSLMLARRIETLCPRSPTFARLR</sequence>
<name>A0A392TUR7_9FABA</name>
<dbReference type="Proteomes" id="UP000265520">
    <property type="component" value="Unassembled WGS sequence"/>
</dbReference>
<keyword evidence="2" id="KW-1185">Reference proteome</keyword>
<organism evidence="1 2">
    <name type="scientific">Trifolium medium</name>
    <dbReference type="NCBI Taxonomy" id="97028"/>
    <lineage>
        <taxon>Eukaryota</taxon>
        <taxon>Viridiplantae</taxon>
        <taxon>Streptophyta</taxon>
        <taxon>Embryophyta</taxon>
        <taxon>Tracheophyta</taxon>
        <taxon>Spermatophyta</taxon>
        <taxon>Magnoliopsida</taxon>
        <taxon>eudicotyledons</taxon>
        <taxon>Gunneridae</taxon>
        <taxon>Pentapetalae</taxon>
        <taxon>rosids</taxon>
        <taxon>fabids</taxon>
        <taxon>Fabales</taxon>
        <taxon>Fabaceae</taxon>
        <taxon>Papilionoideae</taxon>
        <taxon>50 kb inversion clade</taxon>
        <taxon>NPAAA clade</taxon>
        <taxon>Hologalegina</taxon>
        <taxon>IRL clade</taxon>
        <taxon>Trifolieae</taxon>
        <taxon>Trifolium</taxon>
    </lineage>
</organism>
<evidence type="ECO:0000313" key="1">
    <source>
        <dbReference type="EMBL" id="MCI64030.1"/>
    </source>
</evidence>
<dbReference type="AlphaFoldDB" id="A0A392TUR7"/>
<accession>A0A392TUR7</accession>
<protein>
    <submittedName>
        <fullName evidence="1">Uncharacterized protein</fullName>
    </submittedName>
</protein>
<proteinExistence type="predicted"/>
<evidence type="ECO:0000313" key="2">
    <source>
        <dbReference type="Proteomes" id="UP000265520"/>
    </source>
</evidence>
<dbReference type="EMBL" id="LXQA010647805">
    <property type="protein sequence ID" value="MCI64030.1"/>
    <property type="molecule type" value="Genomic_DNA"/>
</dbReference>